<evidence type="ECO:0000313" key="2">
    <source>
        <dbReference type="Proteomes" id="UP001175211"/>
    </source>
</evidence>
<dbReference type="GeneID" id="85367223"/>
<evidence type="ECO:0000313" key="1">
    <source>
        <dbReference type="EMBL" id="KAK0448438.1"/>
    </source>
</evidence>
<keyword evidence="2" id="KW-1185">Reference proteome</keyword>
<dbReference type="RefSeq" id="XP_060326543.1">
    <property type="nucleotide sequence ID" value="XM_060483675.1"/>
</dbReference>
<dbReference type="Proteomes" id="UP001175211">
    <property type="component" value="Unassembled WGS sequence"/>
</dbReference>
<proteinExistence type="predicted"/>
<comment type="caution">
    <text evidence="1">The sequence shown here is derived from an EMBL/GenBank/DDBJ whole genome shotgun (WGS) entry which is preliminary data.</text>
</comment>
<name>A0AA39JXI7_ARMTA</name>
<dbReference type="EMBL" id="JAUEPS010000041">
    <property type="protein sequence ID" value="KAK0448438.1"/>
    <property type="molecule type" value="Genomic_DNA"/>
</dbReference>
<reference evidence="1" key="1">
    <citation type="submission" date="2023-06" db="EMBL/GenBank/DDBJ databases">
        <authorList>
            <consortium name="Lawrence Berkeley National Laboratory"/>
            <person name="Ahrendt S."/>
            <person name="Sahu N."/>
            <person name="Indic B."/>
            <person name="Wong-Bajracharya J."/>
            <person name="Merenyi Z."/>
            <person name="Ke H.-M."/>
            <person name="Monk M."/>
            <person name="Kocsube S."/>
            <person name="Drula E."/>
            <person name="Lipzen A."/>
            <person name="Balint B."/>
            <person name="Henrissat B."/>
            <person name="Andreopoulos B."/>
            <person name="Martin F.M."/>
            <person name="Harder C.B."/>
            <person name="Rigling D."/>
            <person name="Ford K.L."/>
            <person name="Foster G.D."/>
            <person name="Pangilinan J."/>
            <person name="Papanicolaou A."/>
            <person name="Barry K."/>
            <person name="LaButti K."/>
            <person name="Viragh M."/>
            <person name="Koriabine M."/>
            <person name="Yan M."/>
            <person name="Riley R."/>
            <person name="Champramary S."/>
            <person name="Plett K.L."/>
            <person name="Tsai I.J."/>
            <person name="Slot J."/>
            <person name="Sipos G."/>
            <person name="Plett J."/>
            <person name="Nagy L.G."/>
            <person name="Grigoriev I.V."/>
        </authorList>
    </citation>
    <scope>NUCLEOTIDE SEQUENCE</scope>
    <source>
        <strain evidence="1">CCBAS 213</strain>
    </source>
</reference>
<sequence>MTSDLSLSSSSVPCRQMALPIADLTVLFTPSAALAMASTLIPGLISDSHQLVLVGDDHDVTSNLIHGRAANVAYGSSLDGRKQRVLFVIGNIYRRRRDISDGYGQSIAESAGEEYGAYIRLSCNEKAGDHLAARIKMLLGECYLDWLDLCRLASKKASVSRRLDPAHFRSLTERGLSP</sequence>
<gene>
    <name evidence="1" type="ORF">EV420DRAFT_842870</name>
</gene>
<accession>A0AA39JXI7</accession>
<protein>
    <submittedName>
        <fullName evidence="1">Uncharacterized protein</fullName>
    </submittedName>
</protein>
<dbReference type="AlphaFoldDB" id="A0AA39JXI7"/>
<organism evidence="1 2">
    <name type="scientific">Armillaria tabescens</name>
    <name type="common">Ringless honey mushroom</name>
    <name type="synonym">Agaricus tabescens</name>
    <dbReference type="NCBI Taxonomy" id="1929756"/>
    <lineage>
        <taxon>Eukaryota</taxon>
        <taxon>Fungi</taxon>
        <taxon>Dikarya</taxon>
        <taxon>Basidiomycota</taxon>
        <taxon>Agaricomycotina</taxon>
        <taxon>Agaricomycetes</taxon>
        <taxon>Agaricomycetidae</taxon>
        <taxon>Agaricales</taxon>
        <taxon>Marasmiineae</taxon>
        <taxon>Physalacriaceae</taxon>
        <taxon>Desarmillaria</taxon>
    </lineage>
</organism>